<reference evidence="6" key="1">
    <citation type="journal article" date="2019" name="Int. J. Syst. Evol. Microbiol.">
        <title>The Global Catalogue of Microorganisms (GCM) 10K type strain sequencing project: providing services to taxonomists for standard genome sequencing and annotation.</title>
        <authorList>
            <consortium name="The Broad Institute Genomics Platform"/>
            <consortium name="The Broad Institute Genome Sequencing Center for Infectious Disease"/>
            <person name="Wu L."/>
            <person name="Ma J."/>
        </authorList>
    </citation>
    <scope>NUCLEOTIDE SEQUENCE [LARGE SCALE GENOMIC DNA]</scope>
    <source>
        <strain evidence="6">JCM 13006</strain>
    </source>
</reference>
<evidence type="ECO:0000256" key="2">
    <source>
        <dbReference type="SAM" id="MobiDB-lite"/>
    </source>
</evidence>
<keyword evidence="6" id="KW-1185">Reference proteome</keyword>
<dbReference type="InterPro" id="IPR001584">
    <property type="entry name" value="Integrase_cat-core"/>
</dbReference>
<evidence type="ECO:0000259" key="4">
    <source>
        <dbReference type="Pfam" id="PF13683"/>
    </source>
</evidence>
<dbReference type="PANTHER" id="PTHR46889:SF4">
    <property type="entry name" value="TRANSPOSASE INSO FOR INSERTION SEQUENCE ELEMENT IS911B-RELATED"/>
    <property type="match status" value="1"/>
</dbReference>
<proteinExistence type="predicted"/>
<dbReference type="Gene3D" id="3.30.420.10">
    <property type="entry name" value="Ribonuclease H-like superfamily/Ribonuclease H"/>
    <property type="match status" value="1"/>
</dbReference>
<dbReference type="Proteomes" id="UP001501752">
    <property type="component" value="Unassembled WGS sequence"/>
</dbReference>
<comment type="function">
    <text evidence="1">Involved in the transposition of the insertion sequence.</text>
</comment>
<dbReference type="PANTHER" id="PTHR46889">
    <property type="entry name" value="TRANSPOSASE INSF FOR INSERTION SEQUENCE IS3B-RELATED"/>
    <property type="match status" value="1"/>
</dbReference>
<protein>
    <submittedName>
        <fullName evidence="5">IS3 family transposase</fullName>
    </submittedName>
</protein>
<feature type="compositionally biased region" description="Basic residues" evidence="2">
    <location>
        <begin position="172"/>
        <end position="183"/>
    </location>
</feature>
<dbReference type="EMBL" id="BAABIS010000001">
    <property type="protein sequence ID" value="GAA4838384.1"/>
    <property type="molecule type" value="Genomic_DNA"/>
</dbReference>
<evidence type="ECO:0000313" key="6">
    <source>
        <dbReference type="Proteomes" id="UP001501752"/>
    </source>
</evidence>
<dbReference type="InterPro" id="IPR012337">
    <property type="entry name" value="RNaseH-like_sf"/>
</dbReference>
<dbReference type="InterPro" id="IPR036397">
    <property type="entry name" value="RNaseH_sf"/>
</dbReference>
<feature type="domain" description="Integrase catalytic" evidence="4">
    <location>
        <begin position="218"/>
        <end position="284"/>
    </location>
</feature>
<name>A0ABP9DCW4_9ACTN</name>
<feature type="domain" description="HTH-like" evidence="3">
    <location>
        <begin position="48"/>
        <end position="104"/>
    </location>
</feature>
<dbReference type="Pfam" id="PF13276">
    <property type="entry name" value="HTH_21"/>
    <property type="match status" value="1"/>
</dbReference>
<feature type="region of interest" description="Disordered" evidence="2">
    <location>
        <begin position="158"/>
        <end position="192"/>
    </location>
</feature>
<dbReference type="SUPFAM" id="SSF53098">
    <property type="entry name" value="Ribonuclease H-like"/>
    <property type="match status" value="1"/>
</dbReference>
<comment type="caution">
    <text evidence="5">The sequence shown here is derived from an EMBL/GenBank/DDBJ whole genome shotgun (WGS) entry which is preliminary data.</text>
</comment>
<evidence type="ECO:0000313" key="5">
    <source>
        <dbReference type="EMBL" id="GAA4838384.1"/>
    </source>
</evidence>
<organism evidence="5 6">
    <name type="scientific">Kitasatospora terrestris</name>
    <dbReference type="NCBI Taxonomy" id="258051"/>
    <lineage>
        <taxon>Bacteria</taxon>
        <taxon>Bacillati</taxon>
        <taxon>Actinomycetota</taxon>
        <taxon>Actinomycetes</taxon>
        <taxon>Kitasatosporales</taxon>
        <taxon>Streptomycetaceae</taxon>
        <taxon>Kitasatospora</taxon>
    </lineage>
</organism>
<gene>
    <name evidence="5" type="ORF">GCM10023235_12000</name>
</gene>
<evidence type="ECO:0000259" key="3">
    <source>
        <dbReference type="Pfam" id="PF13276"/>
    </source>
</evidence>
<accession>A0ABP9DCW4</accession>
<evidence type="ECO:0000256" key="1">
    <source>
        <dbReference type="ARBA" id="ARBA00002286"/>
    </source>
</evidence>
<dbReference type="InterPro" id="IPR050900">
    <property type="entry name" value="Transposase_IS3/IS150/IS904"/>
</dbReference>
<sequence length="302" mass="33682">MNRFQCVADLRADFGVKRLCQVLGISRSSFYYWQATAPARAARQAMGERLTAKIAAVHARSDGTYGVPRITAELRENGVGPVNHKWIARLMKTAGIAGFRIRRRRRTTIADPAATKAPDLLGRDFTATEVNTKYVGEGHHLPPGRRREVLLPRDRDRPRVAPAGRVGDRRPHALRAGHRRPGRGRADPRAAWPERSCTPTAAAQYCSRSFAAACRRAGVIQSMGAVGSSADNAAAESWNATMKRETLQGRKSWSSEREARLELFRWLHRYNTVRRHTRLGHRSPNAYEQVLNRTSTTLATAA</sequence>
<dbReference type="InterPro" id="IPR025948">
    <property type="entry name" value="HTH-like_dom"/>
</dbReference>
<dbReference type="Pfam" id="PF13683">
    <property type="entry name" value="rve_3"/>
    <property type="match status" value="1"/>
</dbReference>